<feature type="signal peptide" evidence="1">
    <location>
        <begin position="1"/>
        <end position="19"/>
    </location>
</feature>
<comment type="caution">
    <text evidence="2">The sequence shown here is derived from an EMBL/GenBank/DDBJ whole genome shotgun (WGS) entry which is preliminary data.</text>
</comment>
<gene>
    <name evidence="2" type="ORF">TNCV_2627761</name>
</gene>
<evidence type="ECO:0008006" key="4">
    <source>
        <dbReference type="Google" id="ProtNLM"/>
    </source>
</evidence>
<dbReference type="EMBL" id="BMAU01021388">
    <property type="protein sequence ID" value="GFY29606.1"/>
    <property type="molecule type" value="Genomic_DNA"/>
</dbReference>
<sequence length="89" mass="9984">MLLLLFFFLLLCTISRNYGIYDPAFLCDSEYSLCLKVCRYGTEPTCDTSLKNKPGRCLPSDFDDQALLAAVEEDASLTTRMLAEDISVN</sequence>
<evidence type="ECO:0000313" key="3">
    <source>
        <dbReference type="Proteomes" id="UP000887159"/>
    </source>
</evidence>
<reference evidence="2" key="1">
    <citation type="submission" date="2020-08" db="EMBL/GenBank/DDBJ databases">
        <title>Multicomponent nature underlies the extraordinary mechanical properties of spider dragline silk.</title>
        <authorList>
            <person name="Kono N."/>
            <person name="Nakamura H."/>
            <person name="Mori M."/>
            <person name="Yoshida Y."/>
            <person name="Ohtoshi R."/>
            <person name="Malay A.D."/>
            <person name="Moran D.A.P."/>
            <person name="Tomita M."/>
            <person name="Numata K."/>
            <person name="Arakawa K."/>
        </authorList>
    </citation>
    <scope>NUCLEOTIDE SEQUENCE</scope>
</reference>
<dbReference type="AlphaFoldDB" id="A0A8X6W8J6"/>
<evidence type="ECO:0000313" key="2">
    <source>
        <dbReference type="EMBL" id="GFY29606.1"/>
    </source>
</evidence>
<evidence type="ECO:0000256" key="1">
    <source>
        <dbReference type="SAM" id="SignalP"/>
    </source>
</evidence>
<feature type="chain" id="PRO_5036467823" description="Secreted protein" evidence="1">
    <location>
        <begin position="20"/>
        <end position="89"/>
    </location>
</feature>
<protein>
    <recommendedName>
        <fullName evidence="4">Secreted protein</fullName>
    </recommendedName>
</protein>
<name>A0A8X6W8J6_TRICX</name>
<accession>A0A8X6W8J6</accession>
<organism evidence="2 3">
    <name type="scientific">Trichonephila clavipes</name>
    <name type="common">Golden silk orbweaver</name>
    <name type="synonym">Nephila clavipes</name>
    <dbReference type="NCBI Taxonomy" id="2585209"/>
    <lineage>
        <taxon>Eukaryota</taxon>
        <taxon>Metazoa</taxon>
        <taxon>Ecdysozoa</taxon>
        <taxon>Arthropoda</taxon>
        <taxon>Chelicerata</taxon>
        <taxon>Arachnida</taxon>
        <taxon>Araneae</taxon>
        <taxon>Araneomorphae</taxon>
        <taxon>Entelegynae</taxon>
        <taxon>Araneoidea</taxon>
        <taxon>Nephilidae</taxon>
        <taxon>Trichonephila</taxon>
    </lineage>
</organism>
<keyword evidence="3" id="KW-1185">Reference proteome</keyword>
<keyword evidence="1" id="KW-0732">Signal</keyword>
<dbReference type="Proteomes" id="UP000887159">
    <property type="component" value="Unassembled WGS sequence"/>
</dbReference>
<proteinExistence type="predicted"/>